<dbReference type="Pfam" id="PF00589">
    <property type="entry name" value="Phage_integrase"/>
    <property type="match status" value="1"/>
</dbReference>
<evidence type="ECO:0000313" key="6">
    <source>
        <dbReference type="Proteomes" id="UP000322658"/>
    </source>
</evidence>
<dbReference type="SUPFAM" id="SSF56349">
    <property type="entry name" value="DNA breaking-rejoining enzymes"/>
    <property type="match status" value="1"/>
</dbReference>
<dbReference type="InterPro" id="IPR025269">
    <property type="entry name" value="SAM-like_dom"/>
</dbReference>
<dbReference type="InterPro" id="IPR011010">
    <property type="entry name" value="DNA_brk_join_enz"/>
</dbReference>
<protein>
    <submittedName>
        <fullName evidence="5">Site-specific integrase</fullName>
    </submittedName>
</protein>
<comment type="similarity">
    <text evidence="1">Belongs to the 'phage' integrase family.</text>
</comment>
<dbReference type="GO" id="GO:0006310">
    <property type="term" value="P:DNA recombination"/>
    <property type="evidence" value="ECO:0007669"/>
    <property type="project" value="UniProtKB-KW"/>
</dbReference>
<name>A0A5B3GC43_9BACT</name>
<dbReference type="CDD" id="cd01185">
    <property type="entry name" value="INTN1_C_like"/>
    <property type="match status" value="1"/>
</dbReference>
<organism evidence="5 6">
    <name type="scientific">Alistipes shahii</name>
    <dbReference type="NCBI Taxonomy" id="328814"/>
    <lineage>
        <taxon>Bacteria</taxon>
        <taxon>Pseudomonadati</taxon>
        <taxon>Bacteroidota</taxon>
        <taxon>Bacteroidia</taxon>
        <taxon>Bacteroidales</taxon>
        <taxon>Rikenellaceae</taxon>
        <taxon>Alistipes</taxon>
    </lineage>
</organism>
<dbReference type="RefSeq" id="WP_022062379.1">
    <property type="nucleotide sequence ID" value="NZ_JAXZHW010000067.1"/>
</dbReference>
<evidence type="ECO:0000256" key="1">
    <source>
        <dbReference type="ARBA" id="ARBA00008857"/>
    </source>
</evidence>
<dbReference type="Proteomes" id="UP000322658">
    <property type="component" value="Unassembled WGS sequence"/>
</dbReference>
<dbReference type="PANTHER" id="PTHR30349:SF64">
    <property type="entry name" value="PROPHAGE INTEGRASE INTD-RELATED"/>
    <property type="match status" value="1"/>
</dbReference>
<dbReference type="GO" id="GO:0003677">
    <property type="term" value="F:DNA binding"/>
    <property type="evidence" value="ECO:0007669"/>
    <property type="project" value="UniProtKB-KW"/>
</dbReference>
<dbReference type="AlphaFoldDB" id="A0A5B3GC43"/>
<dbReference type="InterPro" id="IPR002104">
    <property type="entry name" value="Integrase_catalytic"/>
</dbReference>
<dbReference type="EMBL" id="VVXJ01000072">
    <property type="protein sequence ID" value="KAA2371040.1"/>
    <property type="molecule type" value="Genomic_DNA"/>
</dbReference>
<evidence type="ECO:0000259" key="4">
    <source>
        <dbReference type="PROSITE" id="PS51898"/>
    </source>
</evidence>
<keyword evidence="3" id="KW-0233">DNA recombination</keyword>
<dbReference type="GO" id="GO:0015074">
    <property type="term" value="P:DNA integration"/>
    <property type="evidence" value="ECO:0007669"/>
    <property type="project" value="InterPro"/>
</dbReference>
<proteinExistence type="inferred from homology"/>
<comment type="caution">
    <text evidence="5">The sequence shown here is derived from an EMBL/GenBank/DDBJ whole genome shotgun (WGS) entry which is preliminary data.</text>
</comment>
<dbReference type="Pfam" id="PF13102">
    <property type="entry name" value="Phage_int_SAM_5"/>
    <property type="match status" value="1"/>
</dbReference>
<feature type="domain" description="Tyr recombinase" evidence="4">
    <location>
        <begin position="207"/>
        <end position="396"/>
    </location>
</feature>
<evidence type="ECO:0000256" key="3">
    <source>
        <dbReference type="ARBA" id="ARBA00023172"/>
    </source>
</evidence>
<dbReference type="PROSITE" id="PS51898">
    <property type="entry name" value="TYR_RECOMBINASE"/>
    <property type="match status" value="1"/>
</dbReference>
<dbReference type="InterPro" id="IPR013762">
    <property type="entry name" value="Integrase-like_cat_sf"/>
</dbReference>
<evidence type="ECO:0000256" key="2">
    <source>
        <dbReference type="ARBA" id="ARBA00023125"/>
    </source>
</evidence>
<sequence length="400" mass="46578">MTINVVCRKDAINRNHLAPLALVFTHDRRRKFVGLGISVALEHWDFEKQQPTTDCPDRAEIQFQITSKIREYEKKIKKLEVLEIPVTFDNLFEQNGKRINCTVGEYFKQIIERLEKVEKYGSASKHKVTLALMSQFRSVNMRFDELDLTYLREFEIFLRQRGNVNNSLATKFSVLKAVYNKAVSEGVFVPKSNPFQQFKVGSLWTNTRKRAITKEDIHKLIELDLSDRDFYTQLAKDIFLFSYFMAGINFKDIALLTYGDIDNGRIYYARRKTGKMMNCCLTEQAQEIIDKYHTDQVEEDYLFPILNRQIHTTEKQILERVKKTLKHVNKRLHELSEEIGLHTPLTTYVARHTYATVLKRSGVSVALISESLGHSDLSTTQIYLDSFENSQIDAAMQHLL</sequence>
<dbReference type="Pfam" id="PF17293">
    <property type="entry name" value="Arm-DNA-bind_5"/>
    <property type="match status" value="1"/>
</dbReference>
<dbReference type="PANTHER" id="PTHR30349">
    <property type="entry name" value="PHAGE INTEGRASE-RELATED"/>
    <property type="match status" value="1"/>
</dbReference>
<dbReference type="InterPro" id="IPR050090">
    <property type="entry name" value="Tyrosine_recombinase_XerCD"/>
</dbReference>
<dbReference type="InterPro" id="IPR010998">
    <property type="entry name" value="Integrase_recombinase_N"/>
</dbReference>
<evidence type="ECO:0000313" key="5">
    <source>
        <dbReference type="EMBL" id="KAA2371040.1"/>
    </source>
</evidence>
<accession>A0A5B3GC43</accession>
<dbReference type="Gene3D" id="1.10.150.130">
    <property type="match status" value="1"/>
</dbReference>
<reference evidence="5 6" key="1">
    <citation type="journal article" date="2019" name="Nat. Med.">
        <title>A library of human gut bacterial isolates paired with longitudinal multiomics data enables mechanistic microbiome research.</title>
        <authorList>
            <person name="Poyet M."/>
            <person name="Groussin M."/>
            <person name="Gibbons S.M."/>
            <person name="Avila-Pacheco J."/>
            <person name="Jiang X."/>
            <person name="Kearney S.M."/>
            <person name="Perrotta A.R."/>
            <person name="Berdy B."/>
            <person name="Zhao S."/>
            <person name="Lieberman T.D."/>
            <person name="Swanson P.K."/>
            <person name="Smith M."/>
            <person name="Roesemann S."/>
            <person name="Alexander J.E."/>
            <person name="Rich S.A."/>
            <person name="Livny J."/>
            <person name="Vlamakis H."/>
            <person name="Clish C."/>
            <person name="Bullock K."/>
            <person name="Deik A."/>
            <person name="Scott J."/>
            <person name="Pierce K.A."/>
            <person name="Xavier R.J."/>
            <person name="Alm E.J."/>
        </authorList>
    </citation>
    <scope>NUCLEOTIDE SEQUENCE [LARGE SCALE GENOMIC DNA]</scope>
    <source>
        <strain evidence="5 6">BIOML-A1</strain>
    </source>
</reference>
<keyword evidence="2" id="KW-0238">DNA-binding</keyword>
<dbReference type="Gene3D" id="1.10.443.10">
    <property type="entry name" value="Intergrase catalytic core"/>
    <property type="match status" value="1"/>
</dbReference>
<gene>
    <name evidence="5" type="ORF">F2Y07_14375</name>
</gene>
<dbReference type="InterPro" id="IPR035386">
    <property type="entry name" value="Arm-DNA-bind_5"/>
</dbReference>